<evidence type="ECO:0000313" key="3">
    <source>
        <dbReference type="Proteomes" id="UP000024376"/>
    </source>
</evidence>
<evidence type="ECO:0000313" key="2">
    <source>
        <dbReference type="EMBL" id="ETR96965.1"/>
    </source>
</evidence>
<dbReference type="HOGENOM" id="CLU_2004241_0_0_1"/>
<dbReference type="KEGG" id="trr:M419DRAFT_92858"/>
<dbReference type="AlphaFoldDB" id="A0A024RXS7"/>
<protein>
    <submittedName>
        <fullName evidence="2">Uncharacterized protein</fullName>
    </submittedName>
</protein>
<name>A0A024RXS7_HYPJR</name>
<feature type="region of interest" description="Disordered" evidence="1">
    <location>
        <begin position="83"/>
        <end position="118"/>
    </location>
</feature>
<evidence type="ECO:0000256" key="1">
    <source>
        <dbReference type="SAM" id="MobiDB-lite"/>
    </source>
</evidence>
<proteinExistence type="predicted"/>
<reference evidence="3" key="1">
    <citation type="journal article" date="2013" name="Ind. Biotechnol.">
        <title>Comparative genomics analysis of Trichoderma reesei strains.</title>
        <authorList>
            <person name="Koike H."/>
            <person name="Aerts A."/>
            <person name="LaButti K."/>
            <person name="Grigoriev I.V."/>
            <person name="Baker S.E."/>
        </authorList>
    </citation>
    <scope>NUCLEOTIDE SEQUENCE [LARGE SCALE GENOMIC DNA]</scope>
    <source>
        <strain evidence="3">ATCC 56765 / BCRC 32924 / NRRL 11460 / Rut C-30</strain>
    </source>
</reference>
<dbReference type="Proteomes" id="UP000024376">
    <property type="component" value="Unassembled WGS sequence"/>
</dbReference>
<gene>
    <name evidence="2" type="ORF">M419DRAFT_92858</name>
</gene>
<feature type="region of interest" description="Disordered" evidence="1">
    <location>
        <begin position="25"/>
        <end position="71"/>
    </location>
</feature>
<dbReference type="EMBL" id="KI911181">
    <property type="protein sequence ID" value="ETR96965.1"/>
    <property type="molecule type" value="Genomic_DNA"/>
</dbReference>
<organism evidence="2 3">
    <name type="scientific">Hypocrea jecorina (strain ATCC 56765 / BCRC 32924 / NRRL 11460 / Rut C-30)</name>
    <name type="common">Trichoderma reesei</name>
    <dbReference type="NCBI Taxonomy" id="1344414"/>
    <lineage>
        <taxon>Eukaryota</taxon>
        <taxon>Fungi</taxon>
        <taxon>Dikarya</taxon>
        <taxon>Ascomycota</taxon>
        <taxon>Pezizomycotina</taxon>
        <taxon>Sordariomycetes</taxon>
        <taxon>Hypocreomycetidae</taxon>
        <taxon>Hypocreales</taxon>
        <taxon>Hypocreaceae</taxon>
        <taxon>Trichoderma</taxon>
    </lineage>
</organism>
<sequence length="124" mass="13753">MAGLKMVFGGIWALAWFWMNRRCPRHTRDDRGDEAGSSLTRPPRLDPQLGPNLRLSRPGPDRRIQRRGATAAVWTAEAGRRVRGRVVPPGGPELPDSVGPGTYPPVEPMGKTMNDSTADTWFVY</sequence>
<accession>A0A024RXS7</accession>